<organism evidence="1 2">
    <name type="scientific">Babesia divergens</name>
    <dbReference type="NCBI Taxonomy" id="32595"/>
    <lineage>
        <taxon>Eukaryota</taxon>
        <taxon>Sar</taxon>
        <taxon>Alveolata</taxon>
        <taxon>Apicomplexa</taxon>
        <taxon>Aconoidasida</taxon>
        <taxon>Piroplasmida</taxon>
        <taxon>Babesiidae</taxon>
        <taxon>Babesia</taxon>
    </lineage>
</organism>
<protein>
    <submittedName>
        <fullName evidence="1">Variant erythrocyte surface antigen-1 family protein</fullName>
    </submittedName>
</protein>
<feature type="non-terminal residue" evidence="1">
    <location>
        <position position="1"/>
    </location>
</feature>
<proteinExistence type="predicted"/>
<name>A0AAD9G9J8_BABDI</name>
<dbReference type="EMBL" id="JAHBMH010000066">
    <property type="protein sequence ID" value="KAK1934332.1"/>
    <property type="molecule type" value="Genomic_DNA"/>
</dbReference>
<gene>
    <name evidence="1" type="ORF">X943_002712</name>
</gene>
<evidence type="ECO:0000313" key="1">
    <source>
        <dbReference type="EMBL" id="KAK1934332.1"/>
    </source>
</evidence>
<keyword evidence="2" id="KW-1185">Reference proteome</keyword>
<comment type="caution">
    <text evidence="1">The sequence shown here is derived from an EMBL/GenBank/DDBJ whole genome shotgun (WGS) entry which is preliminary data.</text>
</comment>
<dbReference type="Proteomes" id="UP001195914">
    <property type="component" value="Unassembled WGS sequence"/>
</dbReference>
<reference evidence="1" key="2">
    <citation type="submission" date="2021-05" db="EMBL/GenBank/DDBJ databases">
        <authorList>
            <person name="Pain A."/>
        </authorList>
    </citation>
    <scope>NUCLEOTIDE SEQUENCE</scope>
    <source>
        <strain evidence="1">1802A</strain>
    </source>
</reference>
<sequence length="9" mass="1060">TRRDLSITV</sequence>
<evidence type="ECO:0000313" key="2">
    <source>
        <dbReference type="Proteomes" id="UP001195914"/>
    </source>
</evidence>
<accession>A0AAD9G9J8</accession>
<reference evidence="1" key="1">
    <citation type="journal article" date="2014" name="Nucleic Acids Res.">
        <title>The evolutionary dynamics of variant antigen genes in Babesia reveal a history of genomic innovation underlying host-parasite interaction.</title>
        <authorList>
            <person name="Jackson A.P."/>
            <person name="Otto T.D."/>
            <person name="Darby A."/>
            <person name="Ramaprasad A."/>
            <person name="Xia D."/>
            <person name="Echaide I.E."/>
            <person name="Farber M."/>
            <person name="Gahlot S."/>
            <person name="Gamble J."/>
            <person name="Gupta D."/>
            <person name="Gupta Y."/>
            <person name="Jackson L."/>
            <person name="Malandrin L."/>
            <person name="Malas T.B."/>
            <person name="Moussa E."/>
            <person name="Nair M."/>
            <person name="Reid A.J."/>
            <person name="Sanders M."/>
            <person name="Sharma J."/>
            <person name="Tracey A."/>
            <person name="Quail M.A."/>
            <person name="Weir W."/>
            <person name="Wastling J.M."/>
            <person name="Hall N."/>
            <person name="Willadsen P."/>
            <person name="Lingelbach K."/>
            <person name="Shiels B."/>
            <person name="Tait A."/>
            <person name="Berriman M."/>
            <person name="Allred D.R."/>
            <person name="Pain A."/>
        </authorList>
    </citation>
    <scope>NUCLEOTIDE SEQUENCE</scope>
    <source>
        <strain evidence="1">1802A</strain>
    </source>
</reference>
<feature type="non-terminal residue" evidence="1">
    <location>
        <position position="9"/>
    </location>
</feature>